<evidence type="ECO:0000313" key="1">
    <source>
        <dbReference type="EMBL" id="MBY3067578.1"/>
    </source>
</evidence>
<evidence type="ECO:0000313" key="2">
    <source>
        <dbReference type="Proteomes" id="UP000758022"/>
    </source>
</evidence>
<reference evidence="1" key="1">
    <citation type="submission" date="2020-04" db="EMBL/GenBank/DDBJ databases">
        <title>Global-level population genomics supports evidence of horizontal gene transfer on evolution of Rhizobia in Lentils.</title>
        <authorList>
            <person name="Gai Y."/>
            <person name="Cook D."/>
            <person name="Riely B."/>
        </authorList>
    </citation>
    <scope>NUCLEOTIDE SEQUENCE</scope>
    <source>
        <strain evidence="1">TLR9</strain>
    </source>
</reference>
<sequence>MASDYAITDLYSGQEVNLPNAIRPRHALIETPRTLSYGIILGFLHPSHPASSDHHFADPFHEP</sequence>
<accession>A0AB35FPP6</accession>
<comment type="caution">
    <text evidence="1">The sequence shown here is derived from an EMBL/GenBank/DDBJ whole genome shotgun (WGS) entry which is preliminary data.</text>
</comment>
<dbReference type="Proteomes" id="UP000758022">
    <property type="component" value="Unassembled WGS sequence"/>
</dbReference>
<dbReference type="EMBL" id="JAAXQQ010000012">
    <property type="protein sequence ID" value="MBY3067578.1"/>
    <property type="molecule type" value="Genomic_DNA"/>
</dbReference>
<dbReference type="RefSeq" id="WP_132614016.1">
    <property type="nucleotide sequence ID" value="NZ_JAAXQQ010000012.1"/>
</dbReference>
<gene>
    <name evidence="1" type="ORF">HFO74_29870</name>
</gene>
<proteinExistence type="predicted"/>
<dbReference type="AlphaFoldDB" id="A0AB35FPP6"/>
<organism evidence="1 2">
    <name type="scientific">Rhizobium laguerreae</name>
    <dbReference type="NCBI Taxonomy" id="1076926"/>
    <lineage>
        <taxon>Bacteria</taxon>
        <taxon>Pseudomonadati</taxon>
        <taxon>Pseudomonadota</taxon>
        <taxon>Alphaproteobacteria</taxon>
        <taxon>Hyphomicrobiales</taxon>
        <taxon>Rhizobiaceae</taxon>
        <taxon>Rhizobium/Agrobacterium group</taxon>
        <taxon>Rhizobium</taxon>
    </lineage>
</organism>
<name>A0AB35FPP6_9HYPH</name>
<protein>
    <submittedName>
        <fullName evidence="1">Uncharacterized protein</fullName>
    </submittedName>
</protein>